<dbReference type="InterPro" id="IPR004695">
    <property type="entry name" value="SLAC1/Mae1/Ssu1/TehA"/>
</dbReference>
<evidence type="ECO:0000256" key="4">
    <source>
        <dbReference type="ARBA" id="ARBA00023136"/>
    </source>
</evidence>
<protein>
    <submittedName>
        <fullName evidence="6">Tellurite resistance protein</fullName>
    </submittedName>
</protein>
<evidence type="ECO:0000256" key="2">
    <source>
        <dbReference type="ARBA" id="ARBA00022692"/>
    </source>
</evidence>
<dbReference type="InterPro" id="IPR052951">
    <property type="entry name" value="Tellurite_res_ion_channel"/>
</dbReference>
<evidence type="ECO:0000256" key="3">
    <source>
        <dbReference type="ARBA" id="ARBA00022989"/>
    </source>
</evidence>
<feature type="transmembrane region" description="Helical" evidence="5">
    <location>
        <begin position="108"/>
        <end position="129"/>
    </location>
</feature>
<accession>A0A212T520</accession>
<keyword evidence="4 5" id="KW-0472">Membrane</keyword>
<evidence type="ECO:0000256" key="1">
    <source>
        <dbReference type="ARBA" id="ARBA00004141"/>
    </source>
</evidence>
<dbReference type="EMBL" id="FYEX01000001">
    <property type="protein sequence ID" value="SNC61147.1"/>
    <property type="molecule type" value="Genomic_DNA"/>
</dbReference>
<dbReference type="OrthoDB" id="309023at2"/>
<feature type="transmembrane region" description="Helical" evidence="5">
    <location>
        <begin position="82"/>
        <end position="102"/>
    </location>
</feature>
<dbReference type="GO" id="GO:0005886">
    <property type="term" value="C:plasma membrane"/>
    <property type="evidence" value="ECO:0007669"/>
    <property type="project" value="TreeGrafter"/>
</dbReference>
<keyword evidence="3 5" id="KW-1133">Transmembrane helix</keyword>
<proteinExistence type="predicted"/>
<evidence type="ECO:0000313" key="6">
    <source>
        <dbReference type="EMBL" id="SNC61147.1"/>
    </source>
</evidence>
<reference evidence="6 7" key="1">
    <citation type="submission" date="2017-06" db="EMBL/GenBank/DDBJ databases">
        <authorList>
            <person name="Kim H.J."/>
            <person name="Triplett B.A."/>
        </authorList>
    </citation>
    <scope>NUCLEOTIDE SEQUENCE [LARGE SCALE GENOMIC DNA]</scope>
    <source>
        <strain evidence="6 7">MWH-VicM1</strain>
    </source>
</reference>
<dbReference type="GO" id="GO:0046583">
    <property type="term" value="F:monoatomic cation efflux transmembrane transporter activity"/>
    <property type="evidence" value="ECO:0007669"/>
    <property type="project" value="TreeGrafter"/>
</dbReference>
<dbReference type="CDD" id="cd09323">
    <property type="entry name" value="TDT_SLAC1_like"/>
    <property type="match status" value="1"/>
</dbReference>
<gene>
    <name evidence="6" type="ORF">SAMN06295916_0420</name>
</gene>
<dbReference type="RefSeq" id="WP_088812301.1">
    <property type="nucleotide sequence ID" value="NZ_FYEX01000001.1"/>
</dbReference>
<feature type="transmembrane region" description="Helical" evidence="5">
    <location>
        <begin position="263"/>
        <end position="283"/>
    </location>
</feature>
<feature type="transmembrane region" description="Helical" evidence="5">
    <location>
        <begin position="289"/>
        <end position="307"/>
    </location>
</feature>
<feature type="transmembrane region" description="Helical" evidence="5">
    <location>
        <begin position="232"/>
        <end position="251"/>
    </location>
</feature>
<comment type="subcellular location">
    <subcellularLocation>
        <location evidence="1">Membrane</location>
        <topology evidence="1">Multi-pass membrane protein</topology>
    </subcellularLocation>
</comment>
<dbReference type="PANTHER" id="PTHR37955">
    <property type="entry name" value="TELLURITE RESISTANCE PROTEIN TEHA"/>
    <property type="match status" value="1"/>
</dbReference>
<dbReference type="InterPro" id="IPR038665">
    <property type="entry name" value="Voltage-dep_anion_channel_sf"/>
</dbReference>
<evidence type="ECO:0000313" key="7">
    <source>
        <dbReference type="Proteomes" id="UP000197215"/>
    </source>
</evidence>
<feature type="transmembrane region" description="Helical" evidence="5">
    <location>
        <begin position="42"/>
        <end position="61"/>
    </location>
</feature>
<name>A0A212T520_9BURK</name>
<feature type="transmembrane region" description="Helical" evidence="5">
    <location>
        <begin position="141"/>
        <end position="162"/>
    </location>
</feature>
<sequence length="322" mass="35725">MRTFLAAPPVSAFAMVMGLSGLSLSWTKFAHATQLTYAQNLSQVFGLLAATVFLVLILGLLRKLFQAPEKLVEEWNHPVKSAFFGAISVGICLLAAVAYPYSEQVAQIVWVVGATFHLFAMLAVLNAWVHRENLQAAHACPVWFIPAVGNVVVPLAGVKLGYIEVSWMFYSVGLIFWIVLLSLVMYRLMFVQPPLPDRLKPTIAIFLAPPTVAFSSWIALTGLTPGQALDPFGHILMGIAFFFTFFLITQFGRFAKLPFFMSWWAYSFPSAALTVATFNYALFVPAAIYIAYVSLCFTTILILGLFVRTLMAIHVKDPHWVD</sequence>
<organism evidence="6 7">
    <name type="scientific">Polynucleobacter victoriensis</name>
    <dbReference type="NCBI Taxonomy" id="2049319"/>
    <lineage>
        <taxon>Bacteria</taxon>
        <taxon>Pseudomonadati</taxon>
        <taxon>Pseudomonadota</taxon>
        <taxon>Betaproteobacteria</taxon>
        <taxon>Burkholderiales</taxon>
        <taxon>Burkholderiaceae</taxon>
        <taxon>Polynucleobacter</taxon>
    </lineage>
</organism>
<dbReference type="PANTHER" id="PTHR37955:SF1">
    <property type="entry name" value="DEP DOMAIN-CONTAINING PROTEIN"/>
    <property type="match status" value="1"/>
</dbReference>
<dbReference type="AlphaFoldDB" id="A0A212T520"/>
<feature type="transmembrane region" description="Helical" evidence="5">
    <location>
        <begin position="168"/>
        <end position="190"/>
    </location>
</feature>
<dbReference type="Pfam" id="PF03595">
    <property type="entry name" value="SLAC1"/>
    <property type="match status" value="1"/>
</dbReference>
<dbReference type="Proteomes" id="UP000197215">
    <property type="component" value="Unassembled WGS sequence"/>
</dbReference>
<keyword evidence="2 5" id="KW-0812">Transmembrane</keyword>
<evidence type="ECO:0000256" key="5">
    <source>
        <dbReference type="SAM" id="Phobius"/>
    </source>
</evidence>
<dbReference type="Gene3D" id="1.50.10.150">
    <property type="entry name" value="Voltage-dependent anion channel"/>
    <property type="match status" value="1"/>
</dbReference>
<feature type="transmembrane region" description="Helical" evidence="5">
    <location>
        <begin position="202"/>
        <end position="220"/>
    </location>
</feature>
<keyword evidence="7" id="KW-1185">Reference proteome</keyword>